<dbReference type="SUPFAM" id="SSF49265">
    <property type="entry name" value="Fibronectin type III"/>
    <property type="match status" value="1"/>
</dbReference>
<keyword evidence="5" id="KW-1133">Transmembrane helix</keyword>
<dbReference type="EMBL" id="QFGA01000001">
    <property type="protein sequence ID" value="TEB06604.1"/>
    <property type="molecule type" value="Genomic_DNA"/>
</dbReference>
<feature type="region of interest" description="Disordered" evidence="4">
    <location>
        <begin position="419"/>
        <end position="438"/>
    </location>
</feature>
<feature type="domain" description="Fibronectin type-III" evidence="6">
    <location>
        <begin position="460"/>
        <end position="559"/>
    </location>
</feature>
<dbReference type="InterPro" id="IPR006626">
    <property type="entry name" value="PbH1"/>
</dbReference>
<dbReference type="AlphaFoldDB" id="A0A4Y7RC97"/>
<dbReference type="NCBIfam" id="NF041518">
    <property type="entry name" value="choice_anch_Q"/>
    <property type="match status" value="1"/>
</dbReference>
<evidence type="ECO:0000256" key="5">
    <source>
        <dbReference type="SAM" id="Phobius"/>
    </source>
</evidence>
<dbReference type="InterPro" id="IPR013783">
    <property type="entry name" value="Ig-like_fold"/>
</dbReference>
<evidence type="ECO:0000313" key="8">
    <source>
        <dbReference type="Proteomes" id="UP000298324"/>
    </source>
</evidence>
<keyword evidence="8" id="KW-1185">Reference proteome</keyword>
<comment type="subcellular location">
    <subcellularLocation>
        <location evidence="1">Secreted</location>
    </subcellularLocation>
</comment>
<protein>
    <recommendedName>
        <fullName evidence="6">Fibronectin type-III domain-containing protein</fullName>
    </recommendedName>
</protein>
<name>A0A4Y7RC97_9FIRM</name>
<dbReference type="GO" id="GO:0005576">
    <property type="term" value="C:extracellular region"/>
    <property type="evidence" value="ECO:0007669"/>
    <property type="project" value="UniProtKB-SubCell"/>
</dbReference>
<feature type="transmembrane region" description="Helical" evidence="5">
    <location>
        <begin position="6"/>
        <end position="24"/>
    </location>
</feature>
<dbReference type="InterPro" id="IPR036116">
    <property type="entry name" value="FN3_sf"/>
</dbReference>
<sequence>MIAIYFAVGILLVLAWLYIYLKYFSKTEGKKYFIDLSKKNSKEYEAYFVAPFGDDNNSGSLTSPWGTITYAVSQLGPGEKLLLRGGVYKEYVSINKSGSVDNPIEIAVFQDEEAILDGAGLVWKYGLNFQFGVSYVTLTGLKIKNTKEHGVTLWGENRYIQLRNLEIQGCGTGLHIISATDLLVKDCNLHNNNGPGLVVSPGPVNKARIVHTRSSFNESPELPDGFKLDSGEDILFEKCFAEYNAGNGFGCITSSMVISSCVVRHNGRYGIRCVGEDNKLVNCIVDSNGMAGIALLGGGSYELYNNLAINCGSLGDYGLIAGTEADTSIARVALINNIFAYNYGGVHFGCSAVLERENHNIFWSRIDSEISVNNRRYSREDINERVWFQETGRGERSFSRDPLFVDYMSNDFRLAKNSPAIDRGAKDGSPGTDINGGIRPQGWGIDIGPYESAEGTLIPPTADIIFCPSCSSDDSESQTFKVKWAGSIFIEKGNVTKFHIQYKEGEGGAWQNWLLETSEYEGEFSGSAGRTYYLRVRAKDDLGNWGNWSDSKCAVVPIDDQNPLIKYEGSWSSVSSEHSFLNTLHYSDVPGASASILITGKEFSWISTTGPDRGIAVVYLDDIAQAKIDLYDKEYEYRQRVFTVALDGKSHLVRIEVDGKKNSLASGCRVDIDGIYIKS</sequence>
<evidence type="ECO:0000256" key="4">
    <source>
        <dbReference type="SAM" id="MobiDB-lite"/>
    </source>
</evidence>
<evidence type="ECO:0000313" key="7">
    <source>
        <dbReference type="EMBL" id="TEB06604.1"/>
    </source>
</evidence>
<evidence type="ECO:0000259" key="6">
    <source>
        <dbReference type="PROSITE" id="PS50853"/>
    </source>
</evidence>
<dbReference type="RefSeq" id="WP_134216941.1">
    <property type="nucleotide sequence ID" value="NZ_QFGA01000001.1"/>
</dbReference>
<dbReference type="InterPro" id="IPR059226">
    <property type="entry name" value="Choice_anch_Q_dom"/>
</dbReference>
<dbReference type="InterPro" id="IPR011050">
    <property type="entry name" value="Pectin_lyase_fold/virulence"/>
</dbReference>
<comment type="caution">
    <text evidence="7">The sequence shown here is derived from an EMBL/GenBank/DDBJ whole genome shotgun (WGS) entry which is preliminary data.</text>
</comment>
<dbReference type="Gene3D" id="2.60.40.10">
    <property type="entry name" value="Immunoglobulins"/>
    <property type="match status" value="1"/>
</dbReference>
<dbReference type="PANTHER" id="PTHR40088:SF2">
    <property type="entry name" value="SECRETED SUGAR HYDROLASE"/>
    <property type="match status" value="1"/>
</dbReference>
<gene>
    <name evidence="7" type="ORF">Psch_00136</name>
</gene>
<dbReference type="GO" id="GO:0016837">
    <property type="term" value="F:carbon-oxygen lyase activity, acting on polysaccharides"/>
    <property type="evidence" value="ECO:0007669"/>
    <property type="project" value="TreeGrafter"/>
</dbReference>
<proteinExistence type="predicted"/>
<dbReference type="SUPFAM" id="SSF51126">
    <property type="entry name" value="Pectin lyase-like"/>
    <property type="match status" value="1"/>
</dbReference>
<dbReference type="InterPro" id="IPR039448">
    <property type="entry name" value="Beta_helix"/>
</dbReference>
<dbReference type="PROSITE" id="PS50853">
    <property type="entry name" value="FN3"/>
    <property type="match status" value="1"/>
</dbReference>
<dbReference type="Gene3D" id="2.160.20.10">
    <property type="entry name" value="Single-stranded right-handed beta-helix, Pectin lyase-like"/>
    <property type="match status" value="1"/>
</dbReference>
<dbReference type="InterPro" id="IPR012334">
    <property type="entry name" value="Pectin_lyas_fold"/>
</dbReference>
<keyword evidence="5" id="KW-0472">Membrane</keyword>
<dbReference type="CDD" id="cd00063">
    <property type="entry name" value="FN3"/>
    <property type="match status" value="1"/>
</dbReference>
<keyword evidence="5" id="KW-0812">Transmembrane</keyword>
<evidence type="ECO:0000256" key="1">
    <source>
        <dbReference type="ARBA" id="ARBA00004613"/>
    </source>
</evidence>
<dbReference type="Gene3D" id="2.60.120.260">
    <property type="entry name" value="Galactose-binding domain-like"/>
    <property type="match status" value="1"/>
</dbReference>
<dbReference type="Pfam" id="PF13229">
    <property type="entry name" value="Beta_helix"/>
    <property type="match status" value="1"/>
</dbReference>
<keyword evidence="2" id="KW-0964">Secreted</keyword>
<accession>A0A4Y7RC97</accession>
<dbReference type="InterPro" id="IPR052052">
    <property type="entry name" value="Polysaccharide_Lyase_9"/>
</dbReference>
<evidence type="ECO:0000256" key="3">
    <source>
        <dbReference type="ARBA" id="ARBA00022729"/>
    </source>
</evidence>
<dbReference type="PANTHER" id="PTHR40088">
    <property type="entry name" value="PECTATE LYASE (EUROFUNG)"/>
    <property type="match status" value="1"/>
</dbReference>
<dbReference type="SMART" id="SM00710">
    <property type="entry name" value="PbH1"/>
    <property type="match status" value="6"/>
</dbReference>
<dbReference type="InterPro" id="IPR003961">
    <property type="entry name" value="FN3_dom"/>
</dbReference>
<reference evidence="7 8" key="1">
    <citation type="journal article" date="2018" name="Environ. Microbiol.">
        <title>Novel energy conservation strategies and behaviour of Pelotomaculum schinkii driving syntrophic propionate catabolism.</title>
        <authorList>
            <person name="Hidalgo-Ahumada C.A.P."/>
            <person name="Nobu M.K."/>
            <person name="Narihiro T."/>
            <person name="Tamaki H."/>
            <person name="Liu W.T."/>
            <person name="Kamagata Y."/>
            <person name="Stams A.J.M."/>
            <person name="Imachi H."/>
            <person name="Sousa D.Z."/>
        </authorList>
    </citation>
    <scope>NUCLEOTIDE SEQUENCE [LARGE SCALE GENOMIC DNA]</scope>
    <source>
        <strain evidence="7 8">HH</strain>
    </source>
</reference>
<dbReference type="Proteomes" id="UP000298324">
    <property type="component" value="Unassembled WGS sequence"/>
</dbReference>
<organism evidence="7 8">
    <name type="scientific">Pelotomaculum schinkii</name>
    <dbReference type="NCBI Taxonomy" id="78350"/>
    <lineage>
        <taxon>Bacteria</taxon>
        <taxon>Bacillati</taxon>
        <taxon>Bacillota</taxon>
        <taxon>Clostridia</taxon>
        <taxon>Eubacteriales</taxon>
        <taxon>Desulfotomaculaceae</taxon>
        <taxon>Pelotomaculum</taxon>
    </lineage>
</organism>
<evidence type="ECO:0000256" key="2">
    <source>
        <dbReference type="ARBA" id="ARBA00022525"/>
    </source>
</evidence>
<keyword evidence="3" id="KW-0732">Signal</keyword>